<dbReference type="Proteomes" id="UP000767334">
    <property type="component" value="Unassembled WGS sequence"/>
</dbReference>
<sequence length="86" mass="9951">MKFIFVYIVFTNILLFTLMAIDKQKAKLRQWRISEKTLFILAIIGGSIGGILGMYTFRHKTKHLKFTLGFPAIILLQLTAILLFFN</sequence>
<dbReference type="RefSeq" id="WP_204571734.1">
    <property type="nucleotide sequence ID" value="NZ_JACJLL010000004.1"/>
</dbReference>
<keyword evidence="1" id="KW-0812">Transmembrane</keyword>
<gene>
    <name evidence="2" type="ORF">H6A19_01135</name>
</gene>
<accession>A0ABS2FC12</accession>
<protein>
    <submittedName>
        <fullName evidence="2">DUF1294 domain-containing protein</fullName>
    </submittedName>
</protein>
<feature type="transmembrane region" description="Helical" evidence="1">
    <location>
        <begin position="38"/>
        <end position="57"/>
    </location>
</feature>
<dbReference type="InterPro" id="IPR012156">
    <property type="entry name" value="Cold_shock_CspA"/>
</dbReference>
<feature type="transmembrane region" description="Helical" evidence="1">
    <location>
        <begin position="63"/>
        <end position="85"/>
    </location>
</feature>
<name>A0ABS2FC12_9CLOT</name>
<organism evidence="2 3">
    <name type="scientific">Clostridium saudiense</name>
    <dbReference type="NCBI Taxonomy" id="1414720"/>
    <lineage>
        <taxon>Bacteria</taxon>
        <taxon>Bacillati</taxon>
        <taxon>Bacillota</taxon>
        <taxon>Clostridia</taxon>
        <taxon>Eubacteriales</taxon>
        <taxon>Clostridiaceae</taxon>
        <taxon>Clostridium</taxon>
    </lineage>
</organism>
<dbReference type="EMBL" id="JACJLL010000004">
    <property type="protein sequence ID" value="MBM6817954.1"/>
    <property type="molecule type" value="Genomic_DNA"/>
</dbReference>
<keyword evidence="1" id="KW-1133">Transmembrane helix</keyword>
<evidence type="ECO:0000313" key="3">
    <source>
        <dbReference type="Proteomes" id="UP000767334"/>
    </source>
</evidence>
<feature type="transmembrane region" description="Helical" evidence="1">
    <location>
        <begin position="6"/>
        <end position="22"/>
    </location>
</feature>
<keyword evidence="1" id="KW-0472">Membrane</keyword>
<reference evidence="2 3" key="1">
    <citation type="journal article" date="2021" name="Sci. Rep.">
        <title>The distribution of antibiotic resistance genes in chicken gut microbiota commensals.</title>
        <authorList>
            <person name="Juricova H."/>
            <person name="Matiasovicova J."/>
            <person name="Kubasova T."/>
            <person name="Cejkova D."/>
            <person name="Rychlik I."/>
        </authorList>
    </citation>
    <scope>NUCLEOTIDE SEQUENCE [LARGE SCALE GENOMIC DNA]</scope>
    <source>
        <strain evidence="2 3">An435</strain>
    </source>
</reference>
<dbReference type="Pfam" id="PF06961">
    <property type="entry name" value="DUF1294"/>
    <property type="match status" value="1"/>
</dbReference>
<proteinExistence type="predicted"/>
<dbReference type="PIRSF" id="PIRSF002599">
    <property type="entry name" value="Cold_shock_A"/>
    <property type="match status" value="1"/>
</dbReference>
<keyword evidence="3" id="KW-1185">Reference proteome</keyword>
<comment type="caution">
    <text evidence="2">The sequence shown here is derived from an EMBL/GenBank/DDBJ whole genome shotgun (WGS) entry which is preliminary data.</text>
</comment>
<evidence type="ECO:0000256" key="1">
    <source>
        <dbReference type="SAM" id="Phobius"/>
    </source>
</evidence>
<dbReference type="InterPro" id="IPR010718">
    <property type="entry name" value="DUF1294"/>
</dbReference>
<evidence type="ECO:0000313" key="2">
    <source>
        <dbReference type="EMBL" id="MBM6817954.1"/>
    </source>
</evidence>